<evidence type="ECO:0000256" key="2">
    <source>
        <dbReference type="ARBA" id="ARBA00012438"/>
    </source>
</evidence>
<accession>A0A6P1E5X2</accession>
<comment type="caution">
    <text evidence="13">The sequence shown here is derived from an EMBL/GenBank/DDBJ whole genome shotgun (WGS) entry which is preliminary data.</text>
</comment>
<dbReference type="Gene3D" id="3.40.50.2300">
    <property type="match status" value="1"/>
</dbReference>
<evidence type="ECO:0000259" key="9">
    <source>
        <dbReference type="PROSITE" id="PS50109"/>
    </source>
</evidence>
<dbReference type="InterPro" id="IPR001789">
    <property type="entry name" value="Sig_transdc_resp-reg_receiver"/>
</dbReference>
<dbReference type="PROSITE" id="PS50110">
    <property type="entry name" value="RESPONSE_REGULATORY"/>
    <property type="match status" value="1"/>
</dbReference>
<dbReference type="InterPro" id="IPR003661">
    <property type="entry name" value="HisK_dim/P_dom"/>
</dbReference>
<feature type="compositionally biased region" description="Polar residues" evidence="8">
    <location>
        <begin position="574"/>
        <end position="585"/>
    </location>
</feature>
<keyword evidence="7" id="KW-0175">Coiled coil</keyword>
<dbReference type="GO" id="GO:0005886">
    <property type="term" value="C:plasma membrane"/>
    <property type="evidence" value="ECO:0007669"/>
    <property type="project" value="TreeGrafter"/>
</dbReference>
<evidence type="ECO:0000256" key="8">
    <source>
        <dbReference type="SAM" id="MobiDB-lite"/>
    </source>
</evidence>
<evidence type="ECO:0000256" key="6">
    <source>
        <dbReference type="PROSITE-ProRule" id="PRU00169"/>
    </source>
</evidence>
<feature type="coiled-coil region" evidence="7">
    <location>
        <begin position="50"/>
        <end position="84"/>
    </location>
</feature>
<feature type="domain" description="Response regulatory" evidence="10">
    <location>
        <begin position="455"/>
        <end position="571"/>
    </location>
</feature>
<dbReference type="SUPFAM" id="SSF52172">
    <property type="entry name" value="CheY-like"/>
    <property type="match status" value="1"/>
</dbReference>
<dbReference type="SMART" id="SM00091">
    <property type="entry name" value="PAS"/>
    <property type="match status" value="1"/>
</dbReference>
<dbReference type="RefSeq" id="WP_164656174.1">
    <property type="nucleotide sequence ID" value="NZ_JAAIJR010000144.1"/>
</dbReference>
<protein>
    <recommendedName>
        <fullName evidence="2">histidine kinase</fullName>
        <ecNumber evidence="2">2.7.13.3</ecNumber>
    </recommendedName>
</protein>
<dbReference type="GO" id="GO:0009927">
    <property type="term" value="F:histidine phosphotransfer kinase activity"/>
    <property type="evidence" value="ECO:0007669"/>
    <property type="project" value="TreeGrafter"/>
</dbReference>
<dbReference type="InterPro" id="IPR000014">
    <property type="entry name" value="PAS"/>
</dbReference>
<dbReference type="AlphaFoldDB" id="A0A6P1E5X2"/>
<keyword evidence="5" id="KW-0418">Kinase</keyword>
<dbReference type="GO" id="GO:0006355">
    <property type="term" value="P:regulation of DNA-templated transcription"/>
    <property type="evidence" value="ECO:0007669"/>
    <property type="project" value="InterPro"/>
</dbReference>
<dbReference type="NCBIfam" id="TIGR00229">
    <property type="entry name" value="sensory_box"/>
    <property type="match status" value="1"/>
</dbReference>
<dbReference type="InterPro" id="IPR036890">
    <property type="entry name" value="HATPase_C_sf"/>
</dbReference>
<organism evidence="13 14">
    <name type="scientific">Thiorhodococcus mannitoliphagus</name>
    <dbReference type="NCBI Taxonomy" id="329406"/>
    <lineage>
        <taxon>Bacteria</taxon>
        <taxon>Pseudomonadati</taxon>
        <taxon>Pseudomonadota</taxon>
        <taxon>Gammaproteobacteria</taxon>
        <taxon>Chromatiales</taxon>
        <taxon>Chromatiaceae</taxon>
        <taxon>Thiorhodococcus</taxon>
    </lineage>
</organism>
<dbReference type="InterPro" id="IPR011006">
    <property type="entry name" value="CheY-like_superfamily"/>
</dbReference>
<evidence type="ECO:0000313" key="13">
    <source>
        <dbReference type="EMBL" id="NEX22975.1"/>
    </source>
</evidence>
<evidence type="ECO:0000256" key="1">
    <source>
        <dbReference type="ARBA" id="ARBA00000085"/>
    </source>
</evidence>
<evidence type="ECO:0000256" key="3">
    <source>
        <dbReference type="ARBA" id="ARBA00022553"/>
    </source>
</evidence>
<evidence type="ECO:0000313" key="14">
    <source>
        <dbReference type="Proteomes" id="UP000471640"/>
    </source>
</evidence>
<dbReference type="InterPro" id="IPR003594">
    <property type="entry name" value="HATPase_dom"/>
</dbReference>
<gene>
    <name evidence="13" type="ORF">G3480_22185</name>
</gene>
<dbReference type="Pfam" id="PF02518">
    <property type="entry name" value="HATPase_c"/>
    <property type="match status" value="1"/>
</dbReference>
<evidence type="ECO:0000256" key="7">
    <source>
        <dbReference type="SAM" id="Coils"/>
    </source>
</evidence>
<feature type="region of interest" description="Disordered" evidence="8">
    <location>
        <begin position="568"/>
        <end position="591"/>
    </location>
</feature>
<dbReference type="Gene3D" id="3.30.565.10">
    <property type="entry name" value="Histidine kinase-like ATPase, C-terminal domain"/>
    <property type="match status" value="1"/>
</dbReference>
<dbReference type="InterPro" id="IPR035965">
    <property type="entry name" value="PAS-like_dom_sf"/>
</dbReference>
<proteinExistence type="predicted"/>
<dbReference type="CDD" id="cd00082">
    <property type="entry name" value="HisKA"/>
    <property type="match status" value="1"/>
</dbReference>
<feature type="domain" description="PAS" evidence="11">
    <location>
        <begin position="81"/>
        <end position="154"/>
    </location>
</feature>
<feature type="modified residue" description="4-aspartylphosphate" evidence="6">
    <location>
        <position position="504"/>
    </location>
</feature>
<dbReference type="SMART" id="SM00448">
    <property type="entry name" value="REC"/>
    <property type="match status" value="1"/>
</dbReference>
<dbReference type="SMART" id="SM00388">
    <property type="entry name" value="HisKA"/>
    <property type="match status" value="1"/>
</dbReference>
<dbReference type="EC" id="2.7.13.3" evidence="2"/>
<keyword evidence="3 6" id="KW-0597">Phosphoprotein</keyword>
<dbReference type="PANTHER" id="PTHR43047:SF72">
    <property type="entry name" value="OSMOSENSING HISTIDINE PROTEIN KINASE SLN1"/>
    <property type="match status" value="1"/>
</dbReference>
<dbReference type="PRINTS" id="PR00344">
    <property type="entry name" value="BCTRLSENSOR"/>
</dbReference>
<dbReference type="PROSITE" id="PS50109">
    <property type="entry name" value="HIS_KIN"/>
    <property type="match status" value="1"/>
</dbReference>
<keyword evidence="4" id="KW-0808">Transferase</keyword>
<dbReference type="Gene3D" id="1.10.287.130">
    <property type="match status" value="1"/>
</dbReference>
<dbReference type="SUPFAM" id="SSF55785">
    <property type="entry name" value="PYP-like sensor domain (PAS domain)"/>
    <property type="match status" value="1"/>
</dbReference>
<dbReference type="InterPro" id="IPR036097">
    <property type="entry name" value="HisK_dim/P_sf"/>
</dbReference>
<dbReference type="Pfam" id="PF00989">
    <property type="entry name" value="PAS"/>
    <property type="match status" value="1"/>
</dbReference>
<evidence type="ECO:0000259" key="10">
    <source>
        <dbReference type="PROSITE" id="PS50110"/>
    </source>
</evidence>
<dbReference type="SMART" id="SM00387">
    <property type="entry name" value="HATPase_c"/>
    <property type="match status" value="1"/>
</dbReference>
<reference evidence="14" key="1">
    <citation type="journal article" date="2020" name="Microbiol. Resour. Announc.">
        <title>Draft Genome Sequences of Thiorhodococcus mannitoliphagus and Thiorhodococcus minor, Purple Sulfur Photosynthetic Bacteria in the Gammaproteobacterial Family Chromatiaceae.</title>
        <authorList>
            <person name="Aviles F.A."/>
            <person name="Meyer T.E."/>
            <person name="Kyndt J.A."/>
        </authorList>
    </citation>
    <scope>NUCLEOTIDE SEQUENCE [LARGE SCALE GENOMIC DNA]</scope>
    <source>
        <strain evidence="14">DSM 18266</strain>
    </source>
</reference>
<dbReference type="InterPro" id="IPR013767">
    <property type="entry name" value="PAS_fold"/>
</dbReference>
<dbReference type="PROSITE" id="PS50113">
    <property type="entry name" value="PAC"/>
    <property type="match status" value="1"/>
</dbReference>
<dbReference type="SUPFAM" id="SSF55874">
    <property type="entry name" value="ATPase domain of HSP90 chaperone/DNA topoisomerase II/histidine kinase"/>
    <property type="match status" value="1"/>
</dbReference>
<evidence type="ECO:0000259" key="11">
    <source>
        <dbReference type="PROSITE" id="PS50112"/>
    </source>
</evidence>
<evidence type="ECO:0000259" key="12">
    <source>
        <dbReference type="PROSITE" id="PS50113"/>
    </source>
</evidence>
<feature type="domain" description="Histidine kinase" evidence="9">
    <location>
        <begin position="217"/>
        <end position="436"/>
    </location>
</feature>
<dbReference type="CDD" id="cd00130">
    <property type="entry name" value="PAS"/>
    <property type="match status" value="1"/>
</dbReference>
<dbReference type="EMBL" id="JAAIJR010000144">
    <property type="protein sequence ID" value="NEX22975.1"/>
    <property type="molecule type" value="Genomic_DNA"/>
</dbReference>
<dbReference type="Pfam" id="PF00072">
    <property type="entry name" value="Response_reg"/>
    <property type="match status" value="1"/>
</dbReference>
<sequence length="591" mass="64793">MARIDRVQRPPAAAAQPPSTDDGARLRQRAELQLSDLSIDADGSPTPHDKARLDHELRVHQIELEIQNEELRRAQAELEASRTRYFELYDLAPVGYITLTERGLIHEANLAAAKLLDTARQQLLRRPLSDWLMPEDQDIYHQARRRLNSALSLQRCELRLRRADGASLWIALALSLKQEPETGSLQYLVVINDIDAHKRLEALQREEAARKEDFLALLGHELRNPLAAIRHIAEVLARPEGQASSQLRPMAEMLQRQSGHLGRLVDDLLDLSRINRGAIRLDRAPCDLRECATNAVEQIQATLEVRGQHLDVALPLQPLVLSADSVRLTQAIVNLLRNASEQSPSGARIDLELSLAEGSATLEVRDQGAGLDPSALRRLLEPQAQLDAGQARSRGSLGMGLPLVRGLIELHDGTLEALSPGIGQGSTFRIRLPYQPGQAAGEASAAQPPDLPAQRILMVEDDPDVADSCALLLGLLGQEVEWAADGPAALAAVERFRPDLILLDLGLPGMDGFEVARRLRATAPGRTARLAALTGWGQAKDIDRTRDLGFDAHFTKPLDSETLIEWLGGRPGPASTNKSATTTETPHARIR</sequence>
<feature type="region of interest" description="Disordered" evidence="8">
    <location>
        <begin position="1"/>
        <end position="25"/>
    </location>
</feature>
<dbReference type="InterPro" id="IPR000700">
    <property type="entry name" value="PAS-assoc_C"/>
</dbReference>
<keyword evidence="14" id="KW-1185">Reference proteome</keyword>
<dbReference type="Pfam" id="PF00512">
    <property type="entry name" value="HisKA"/>
    <property type="match status" value="1"/>
</dbReference>
<dbReference type="GO" id="GO:0000155">
    <property type="term" value="F:phosphorelay sensor kinase activity"/>
    <property type="evidence" value="ECO:0007669"/>
    <property type="project" value="InterPro"/>
</dbReference>
<dbReference type="SUPFAM" id="SSF47384">
    <property type="entry name" value="Homodimeric domain of signal transducing histidine kinase"/>
    <property type="match status" value="1"/>
</dbReference>
<dbReference type="InterPro" id="IPR005467">
    <property type="entry name" value="His_kinase_dom"/>
</dbReference>
<dbReference type="PROSITE" id="PS50112">
    <property type="entry name" value="PAS"/>
    <property type="match status" value="1"/>
</dbReference>
<dbReference type="Gene3D" id="3.30.450.20">
    <property type="entry name" value="PAS domain"/>
    <property type="match status" value="1"/>
</dbReference>
<dbReference type="Proteomes" id="UP000471640">
    <property type="component" value="Unassembled WGS sequence"/>
</dbReference>
<evidence type="ECO:0000256" key="4">
    <source>
        <dbReference type="ARBA" id="ARBA00022679"/>
    </source>
</evidence>
<reference evidence="13 14" key="2">
    <citation type="submission" date="2020-02" db="EMBL/GenBank/DDBJ databases">
        <title>Genome sequences of Thiorhodococcus mannitoliphagus and Thiorhodococcus minor, purple sulfur photosynthetic bacteria in the gammaproteobacterial family, Chromatiaceae.</title>
        <authorList>
            <person name="Aviles F.A."/>
            <person name="Meyer T.E."/>
            <person name="Kyndt J.A."/>
        </authorList>
    </citation>
    <scope>NUCLEOTIDE SEQUENCE [LARGE SCALE GENOMIC DNA]</scope>
    <source>
        <strain evidence="13 14">DSM 18266</strain>
    </source>
</reference>
<dbReference type="PANTHER" id="PTHR43047">
    <property type="entry name" value="TWO-COMPONENT HISTIDINE PROTEIN KINASE"/>
    <property type="match status" value="1"/>
</dbReference>
<name>A0A6P1E5X2_9GAMM</name>
<dbReference type="InterPro" id="IPR004358">
    <property type="entry name" value="Sig_transdc_His_kin-like_C"/>
</dbReference>
<feature type="domain" description="PAC" evidence="12">
    <location>
        <begin position="154"/>
        <end position="206"/>
    </location>
</feature>
<evidence type="ECO:0000256" key="5">
    <source>
        <dbReference type="ARBA" id="ARBA00022777"/>
    </source>
</evidence>
<comment type="catalytic activity">
    <reaction evidence="1">
        <text>ATP + protein L-histidine = ADP + protein N-phospho-L-histidine.</text>
        <dbReference type="EC" id="2.7.13.3"/>
    </reaction>
</comment>